<dbReference type="InterPro" id="IPR014913">
    <property type="entry name" value="YppE-like"/>
</dbReference>
<sequence>MRDEVQKLLVIQQTSQLIDECDRCVSRFWQMREEDRTPDFFLEVKPHADKIHQLLKEWQQEANKWIQENRPKYMHTQQIASTVESMEQFVVQSFYKETSKKRFLDAIHSTSFTMKNFERLVKEEAVNAIEETND</sequence>
<evidence type="ECO:0008006" key="3">
    <source>
        <dbReference type="Google" id="ProtNLM"/>
    </source>
</evidence>
<evidence type="ECO:0000313" key="1">
    <source>
        <dbReference type="EMBL" id="SEP57050.1"/>
    </source>
</evidence>
<evidence type="ECO:0000313" key="2">
    <source>
        <dbReference type="Proteomes" id="UP000199410"/>
    </source>
</evidence>
<proteinExistence type="predicted"/>
<protein>
    <recommendedName>
        <fullName evidence="3">DUF1798 domain-containing protein</fullName>
    </recommendedName>
</protein>
<dbReference type="InterPro" id="IPR023351">
    <property type="entry name" value="YppE-like_sf"/>
</dbReference>
<dbReference type="Proteomes" id="UP000199410">
    <property type="component" value="Unassembled WGS sequence"/>
</dbReference>
<organism evidence="1 2">
    <name type="scientific">Lysinibacillus fusiformis</name>
    <dbReference type="NCBI Taxonomy" id="28031"/>
    <lineage>
        <taxon>Bacteria</taxon>
        <taxon>Bacillati</taxon>
        <taxon>Bacillota</taxon>
        <taxon>Bacilli</taxon>
        <taxon>Bacillales</taxon>
        <taxon>Bacillaceae</taxon>
        <taxon>Lysinibacillus</taxon>
    </lineage>
</organism>
<name>A0A1H8YXV8_9BACI</name>
<gene>
    <name evidence="1" type="ORF">SAMN02787113_00046</name>
</gene>
<dbReference type="AlphaFoldDB" id="A0A1H8YXV8"/>
<dbReference type="Pfam" id="PF08807">
    <property type="entry name" value="DUF1798"/>
    <property type="match status" value="1"/>
</dbReference>
<dbReference type="SUPFAM" id="SSF140415">
    <property type="entry name" value="YppE-like"/>
    <property type="match status" value="1"/>
</dbReference>
<accession>A0A1H8YXV8</accession>
<dbReference type="Gene3D" id="1.20.120.440">
    <property type="entry name" value="YppE-like"/>
    <property type="match status" value="1"/>
</dbReference>
<dbReference type="EMBL" id="FOEL01000002">
    <property type="protein sequence ID" value="SEP57050.1"/>
    <property type="molecule type" value="Genomic_DNA"/>
</dbReference>
<reference evidence="1 2" key="1">
    <citation type="submission" date="2016-10" db="EMBL/GenBank/DDBJ databases">
        <authorList>
            <person name="Varghese N."/>
            <person name="Submissions S."/>
        </authorList>
    </citation>
    <scope>NUCLEOTIDE SEQUENCE [LARGE SCALE GENOMIC DNA]</scope>
    <source>
        <strain evidence="1 2">TC-13</strain>
    </source>
</reference>
<comment type="caution">
    <text evidence="1">The sequence shown here is derived from an EMBL/GenBank/DDBJ whole genome shotgun (WGS) entry which is preliminary data.</text>
</comment>